<feature type="region of interest" description="Disordered" evidence="1">
    <location>
        <begin position="251"/>
        <end position="273"/>
    </location>
</feature>
<dbReference type="Proteomes" id="UP000727993">
    <property type="component" value="Unassembled WGS sequence"/>
</dbReference>
<accession>A0A936NEM5</accession>
<feature type="compositionally biased region" description="Low complexity" evidence="1">
    <location>
        <begin position="264"/>
        <end position="273"/>
    </location>
</feature>
<name>A0A936NEM5_9ACTN</name>
<comment type="caution">
    <text evidence="3">The sequence shown here is derived from an EMBL/GenBank/DDBJ whole genome shotgun (WGS) entry which is preliminary data.</text>
</comment>
<proteinExistence type="predicted"/>
<reference evidence="3 4" key="1">
    <citation type="submission" date="2020-10" db="EMBL/GenBank/DDBJ databases">
        <title>Connecting structure to function with the recovery of over 1000 high-quality activated sludge metagenome-assembled genomes encoding full-length rRNA genes using long-read sequencing.</title>
        <authorList>
            <person name="Singleton C.M."/>
            <person name="Petriglieri F."/>
            <person name="Kristensen J.M."/>
            <person name="Kirkegaard R.H."/>
            <person name="Michaelsen T.Y."/>
            <person name="Andersen M.H."/>
            <person name="Karst S.M."/>
            <person name="Dueholm M.S."/>
            <person name="Nielsen P.H."/>
            <person name="Albertsen M."/>
        </authorList>
    </citation>
    <scope>NUCLEOTIDE SEQUENCE [LARGE SCALE GENOMIC DNA]</scope>
    <source>
        <strain evidence="3">Lyne_18-Q3-R50-59_MAXAC.006</strain>
    </source>
</reference>
<feature type="transmembrane region" description="Helical" evidence="2">
    <location>
        <begin position="6"/>
        <end position="28"/>
    </location>
</feature>
<evidence type="ECO:0000256" key="1">
    <source>
        <dbReference type="SAM" id="MobiDB-lite"/>
    </source>
</evidence>
<dbReference type="EMBL" id="JADJZA010000010">
    <property type="protein sequence ID" value="MBK9298585.1"/>
    <property type="molecule type" value="Genomic_DNA"/>
</dbReference>
<keyword evidence="2" id="KW-1133">Transmembrane helix</keyword>
<organism evidence="3 4">
    <name type="scientific">Candidatus Neomicrothrix subdominans</name>
    <dbReference type="NCBI Taxonomy" id="2954438"/>
    <lineage>
        <taxon>Bacteria</taxon>
        <taxon>Bacillati</taxon>
        <taxon>Actinomycetota</taxon>
        <taxon>Acidimicrobiia</taxon>
        <taxon>Acidimicrobiales</taxon>
        <taxon>Microthrixaceae</taxon>
        <taxon>Candidatus Neomicrothrix</taxon>
    </lineage>
</organism>
<evidence type="ECO:0000313" key="3">
    <source>
        <dbReference type="EMBL" id="MBK9298585.1"/>
    </source>
</evidence>
<keyword evidence="2" id="KW-0812">Transmembrane</keyword>
<evidence type="ECO:0000256" key="2">
    <source>
        <dbReference type="SAM" id="Phobius"/>
    </source>
</evidence>
<keyword evidence="2" id="KW-0472">Membrane</keyword>
<protein>
    <submittedName>
        <fullName evidence="3">Uncharacterized protein</fullName>
    </submittedName>
</protein>
<feature type="transmembrane region" description="Helical" evidence="2">
    <location>
        <begin position="199"/>
        <end position="217"/>
    </location>
</feature>
<feature type="transmembrane region" description="Helical" evidence="2">
    <location>
        <begin position="324"/>
        <end position="347"/>
    </location>
</feature>
<dbReference type="AlphaFoldDB" id="A0A936NEM5"/>
<evidence type="ECO:0000313" key="4">
    <source>
        <dbReference type="Proteomes" id="UP000727993"/>
    </source>
</evidence>
<sequence>MGDSIVVQVAVGLALIFLVLATLASALTELMSKVFRVRAKTLWKSLAGLLNPPAVKTYGPPEGTSTDFGLAAGLKMVTNDPRPTGAQGGNHTITTDLAMTPSVRAFDPTADPKKPTQVAQLPPRVFAAALLELAEIKGESGSVAARIRKLTTEYGDAPLAQYLATIAAGVGDDVDRFVDQVGGWFDAQMTRLTAVYKRWATLILFVIGLVVALGLNADAIEMGIALKENTQTRTALALVADSVAGSDVSAMCTRPAEPAEPAETSGTSSDGDSGTADYIDLRCASQAVGKLEQLRIPILGNWSWQRWLDSWTEGGLLGGVTHGAGLLITAMALAMGAPFWFDLLGLLTGKRRQ</sequence>
<gene>
    <name evidence="3" type="ORF">IPN02_17520</name>
</gene>